<feature type="chain" id="PRO_5011778397" evidence="1">
    <location>
        <begin position="21"/>
        <end position="192"/>
    </location>
</feature>
<dbReference type="InterPro" id="IPR036249">
    <property type="entry name" value="Thioredoxin-like_sf"/>
</dbReference>
<dbReference type="InterPro" id="IPR047262">
    <property type="entry name" value="PRX-like1"/>
</dbReference>
<dbReference type="RefSeq" id="WP_092896941.1">
    <property type="nucleotide sequence ID" value="NZ_FOKK01000006.1"/>
</dbReference>
<evidence type="ECO:0000313" key="4">
    <source>
        <dbReference type="Proteomes" id="UP000198790"/>
    </source>
</evidence>
<name>A0A1I0ZSD1_9BACT</name>
<evidence type="ECO:0000256" key="1">
    <source>
        <dbReference type="SAM" id="SignalP"/>
    </source>
</evidence>
<dbReference type="Pfam" id="PF00578">
    <property type="entry name" value="AhpC-TSA"/>
    <property type="match status" value="1"/>
</dbReference>
<feature type="domain" description="Thioredoxin" evidence="2">
    <location>
        <begin position="17"/>
        <end position="173"/>
    </location>
</feature>
<dbReference type="Gene3D" id="3.40.30.10">
    <property type="entry name" value="Glutaredoxin"/>
    <property type="match status" value="1"/>
</dbReference>
<dbReference type="AlphaFoldDB" id="A0A1I0ZSD1"/>
<dbReference type="STRING" id="237018.SAMN04489723_106205"/>
<gene>
    <name evidence="3" type="ORF">SAMN04489723_106205</name>
</gene>
<dbReference type="SUPFAM" id="SSF52833">
    <property type="entry name" value="Thioredoxin-like"/>
    <property type="match status" value="1"/>
</dbReference>
<evidence type="ECO:0000259" key="2">
    <source>
        <dbReference type="PROSITE" id="PS51352"/>
    </source>
</evidence>
<dbReference type="InterPro" id="IPR000866">
    <property type="entry name" value="AhpC/TSA"/>
</dbReference>
<protein>
    <submittedName>
        <fullName evidence="3">AhpC/TSA family protein</fullName>
    </submittedName>
</protein>
<keyword evidence="4" id="KW-1185">Reference proteome</keyword>
<keyword evidence="1" id="KW-0732">Signal</keyword>
<dbReference type="InterPro" id="IPR013766">
    <property type="entry name" value="Thioredoxin_domain"/>
</dbReference>
<reference evidence="3 4" key="1">
    <citation type="submission" date="2016-10" db="EMBL/GenBank/DDBJ databases">
        <authorList>
            <person name="de Groot N.N."/>
        </authorList>
    </citation>
    <scope>NUCLEOTIDE SEQUENCE [LARGE SCALE GENOMIC DNA]</scope>
    <source>
        <strain evidence="3 4">DSM 23399</strain>
    </source>
</reference>
<dbReference type="EMBL" id="FOKK01000006">
    <property type="protein sequence ID" value="SFB27063.1"/>
    <property type="molecule type" value="Genomic_DNA"/>
</dbReference>
<proteinExistence type="predicted"/>
<organism evidence="3 4">
    <name type="scientific">Algoriphagus aquimarinus</name>
    <dbReference type="NCBI Taxonomy" id="237018"/>
    <lineage>
        <taxon>Bacteria</taxon>
        <taxon>Pseudomonadati</taxon>
        <taxon>Bacteroidota</taxon>
        <taxon>Cytophagia</taxon>
        <taxon>Cytophagales</taxon>
        <taxon>Cyclobacteriaceae</taxon>
        <taxon>Algoriphagus</taxon>
    </lineage>
</organism>
<dbReference type="OrthoDB" id="9809746at2"/>
<dbReference type="GO" id="GO:0016491">
    <property type="term" value="F:oxidoreductase activity"/>
    <property type="evidence" value="ECO:0007669"/>
    <property type="project" value="InterPro"/>
</dbReference>
<accession>A0A1I0ZSD1</accession>
<dbReference type="PANTHER" id="PTHR43640:SF1">
    <property type="entry name" value="THIOREDOXIN-DEPENDENT PEROXIREDOXIN"/>
    <property type="match status" value="1"/>
</dbReference>
<feature type="signal peptide" evidence="1">
    <location>
        <begin position="1"/>
        <end position="20"/>
    </location>
</feature>
<sequence length="192" mass="21005">MKKLSLVFLFLLFTSVSLSAQGLEGINLTDAVTGKAINIQSQVKGKGLVLIFHSLACPFAKLYEARLIALRSKYQSQGFTFILVNPEVSGSEEDKTTLRNYIDQSDINMPYLIDENQTLSKFYKITKIPEVVLITPGSTGNTISYRGAIDNNPQAETAVSAKHLDRAMDSLLKGEAPSPGQARAVGCNLRTY</sequence>
<dbReference type="GO" id="GO:0016209">
    <property type="term" value="F:antioxidant activity"/>
    <property type="evidence" value="ECO:0007669"/>
    <property type="project" value="InterPro"/>
</dbReference>
<dbReference type="PROSITE" id="PS51352">
    <property type="entry name" value="THIOREDOXIN_2"/>
    <property type="match status" value="1"/>
</dbReference>
<dbReference type="Proteomes" id="UP000198790">
    <property type="component" value="Unassembled WGS sequence"/>
</dbReference>
<dbReference type="PANTHER" id="PTHR43640">
    <property type="entry name" value="OS07G0260300 PROTEIN"/>
    <property type="match status" value="1"/>
</dbReference>
<evidence type="ECO:0000313" key="3">
    <source>
        <dbReference type="EMBL" id="SFB27063.1"/>
    </source>
</evidence>